<dbReference type="GO" id="GO:0015920">
    <property type="term" value="P:lipopolysaccharide transport"/>
    <property type="evidence" value="ECO:0007669"/>
    <property type="project" value="InterPro"/>
</dbReference>
<dbReference type="HAMAP" id="MF_01411">
    <property type="entry name" value="LPS_assembly_LptD"/>
    <property type="match status" value="1"/>
</dbReference>
<keyword evidence="1" id="KW-0732">Signal</keyword>
<feature type="domain" description="LptD C-terminal" evidence="2">
    <location>
        <begin position="272"/>
        <end position="625"/>
    </location>
</feature>
<comment type="subunit">
    <text evidence="1">Component of the lipopolysaccharide transport and assembly complex.</text>
</comment>
<keyword evidence="1" id="KW-0998">Cell outer membrane</keyword>
<evidence type="ECO:0000313" key="6">
    <source>
        <dbReference type="Proteomes" id="UP000809440"/>
    </source>
</evidence>
<dbReference type="InterPro" id="IPR007543">
    <property type="entry name" value="LptD_C"/>
</dbReference>
<feature type="signal peptide" evidence="1">
    <location>
        <begin position="1"/>
        <end position="22"/>
    </location>
</feature>
<dbReference type="GO" id="GO:0043165">
    <property type="term" value="P:Gram-negative-bacterium-type cell outer membrane assembly"/>
    <property type="evidence" value="ECO:0007669"/>
    <property type="project" value="UniProtKB-UniRule"/>
</dbReference>
<proteinExistence type="inferred from homology"/>
<dbReference type="GO" id="GO:1990351">
    <property type="term" value="C:transporter complex"/>
    <property type="evidence" value="ECO:0007669"/>
    <property type="project" value="TreeGrafter"/>
</dbReference>
<organism evidence="3 5">
    <name type="scientific">Marivita cryptomonadis</name>
    <dbReference type="NCBI Taxonomy" id="505252"/>
    <lineage>
        <taxon>Bacteria</taxon>
        <taxon>Pseudomonadati</taxon>
        <taxon>Pseudomonadota</taxon>
        <taxon>Alphaproteobacteria</taxon>
        <taxon>Rhodobacterales</taxon>
        <taxon>Roseobacteraceae</taxon>
        <taxon>Marivita</taxon>
    </lineage>
</organism>
<evidence type="ECO:0000259" key="2">
    <source>
        <dbReference type="Pfam" id="PF04453"/>
    </source>
</evidence>
<dbReference type="EMBL" id="JAFBXF010000007">
    <property type="protein sequence ID" value="MBM2417819.1"/>
    <property type="molecule type" value="Genomic_DNA"/>
</dbReference>
<evidence type="ECO:0000313" key="4">
    <source>
        <dbReference type="EMBL" id="MBM2417819.1"/>
    </source>
</evidence>
<feature type="chain" id="PRO_5040554012" description="LPS-assembly protein LptD" evidence="1">
    <location>
        <begin position="23"/>
        <end position="718"/>
    </location>
</feature>
<keyword evidence="6" id="KW-1185">Reference proteome</keyword>
<comment type="similarity">
    <text evidence="1">Belongs to the LptD family.</text>
</comment>
<dbReference type="AlphaFoldDB" id="A0A9Q2NT06"/>
<dbReference type="Proteomes" id="UP000809440">
    <property type="component" value="Unassembled WGS sequence"/>
</dbReference>
<name>A0A9Q2NT06_9RHOB</name>
<comment type="subcellular location">
    <subcellularLocation>
        <location evidence="1">Cell outer membrane</location>
    </subcellularLocation>
</comment>
<dbReference type="Pfam" id="PF04453">
    <property type="entry name" value="LptD"/>
    <property type="match status" value="1"/>
</dbReference>
<evidence type="ECO:0000313" key="5">
    <source>
        <dbReference type="Proteomes" id="UP000755667"/>
    </source>
</evidence>
<comment type="caution">
    <text evidence="1">Lacks conserved residue(s) required for the propagation of feature annotation.</text>
</comment>
<protein>
    <recommendedName>
        <fullName evidence="1">LPS-assembly protein LptD</fullName>
    </recommendedName>
</protein>
<dbReference type="RefSeq" id="WP_138487985.1">
    <property type="nucleotide sequence ID" value="NZ_JAFBWU010000007.1"/>
</dbReference>
<dbReference type="InterPro" id="IPR050218">
    <property type="entry name" value="LptD"/>
</dbReference>
<keyword evidence="1" id="KW-0472">Membrane</keyword>
<evidence type="ECO:0000313" key="3">
    <source>
        <dbReference type="EMBL" id="MBM2413151.1"/>
    </source>
</evidence>
<dbReference type="GO" id="GO:0009279">
    <property type="term" value="C:cell outer membrane"/>
    <property type="evidence" value="ECO:0007669"/>
    <property type="project" value="UniProtKB-SubCell"/>
</dbReference>
<evidence type="ECO:0000256" key="1">
    <source>
        <dbReference type="HAMAP-Rule" id="MF_01411"/>
    </source>
</evidence>
<dbReference type="Proteomes" id="UP000755667">
    <property type="component" value="Unassembled WGS sequence"/>
</dbReference>
<accession>A0A9Q2NT06</accession>
<comment type="function">
    <text evidence="1">Involved in the assembly of lipopolysaccharide (LPS) at the surface of the outer membrane.</text>
</comment>
<dbReference type="InterPro" id="IPR020889">
    <property type="entry name" value="LipoPS_assembly_LptD"/>
</dbReference>
<reference evidence="3 6" key="1">
    <citation type="submission" date="2021-01" db="EMBL/GenBank/DDBJ databases">
        <title>Diatom-associated Roseobacters Show Island Model of Population Structure.</title>
        <authorList>
            <person name="Qu L."/>
            <person name="Feng X."/>
            <person name="Chen Y."/>
            <person name="Li L."/>
            <person name="Wang X."/>
            <person name="Hu Z."/>
            <person name="Wang H."/>
            <person name="Luo H."/>
        </authorList>
    </citation>
    <scope>NUCLEOTIDE SEQUENCE</scope>
    <source>
        <strain evidence="4 6">CC28-63</strain>
        <strain evidence="3">CC28-69</strain>
    </source>
</reference>
<gene>
    <name evidence="1" type="primary">lptD</name>
    <name evidence="3" type="ORF">JQX41_12610</name>
    <name evidence="4" type="ORF">JQX48_12615</name>
</gene>
<dbReference type="EMBL" id="JAFBXE010000007">
    <property type="protein sequence ID" value="MBM2413151.1"/>
    <property type="molecule type" value="Genomic_DNA"/>
</dbReference>
<comment type="caution">
    <text evidence="3">The sequence shown here is derived from an EMBL/GenBank/DDBJ whole genome shotgun (WGS) entry which is preliminary data.</text>
</comment>
<dbReference type="PANTHER" id="PTHR30189:SF1">
    <property type="entry name" value="LPS-ASSEMBLY PROTEIN LPTD"/>
    <property type="match status" value="1"/>
</dbReference>
<dbReference type="PANTHER" id="PTHR30189">
    <property type="entry name" value="LPS-ASSEMBLY PROTEIN"/>
    <property type="match status" value="1"/>
</dbReference>
<sequence precursor="true">MTVRSILALIAVVLLWSAPVHAQSSNVMLLADQVLVEQGGDTLVATGNVEALHDGTRLTASSIIYNRAANTLEIQGPIRITQPNGDVLTATQAELDQGFENGLLESARFVLDEQLQIASARAARVQGRYTAMSQVAATSCQVCGSDRPPLWAIRASRVVHDAEERQIYFDNAQLRVLGVPVFYMPRMRLPDPTLERARGFMIPELKTTTLLGFGIKLPYFIPIGDHADLTLTPYVSPITRTLELRYRQAFRTGDIKVNGAISRDNLDSGDLRGLFFAEGAFTLPRNFRLSFDIEAVSDDAYLNDYNSAFKKDRLDSALTLSRTQRDRFFSLGLIHYESLTDGENNATQPTIIGDLRYNRRYFPKAIGGEVRLGFQVHGHYRYSNTDIDGNDADTVVDGRDVGRANLDLSWRDRWTLAGGLRAGAVAQLWVDHFIVEQDAVAAGDYTKVTPAASVELRWPFVKQTATGARVLVEPIAQVGWIGGERSGVPTDESTRVEFDEGNLLSLSRFPAPDRRERGLIGAAGLRWMRQDPEGWRAALTLGRVWRDEVDTAFSRSSGQDSTASDWLIAGQFAHQNGLQLLARGLYDSDQTRFTKAEMRANVTRDRYTLGASYILLTTDPLEDREDAQSQWRVNGRYNIDRNWTATGSTRYDIAEGQFLNAGVGAEYRNECVAVDFSVSRSFASSTNLEPSTDFGLTVALTGFSTGGSGKEYRRSCSY</sequence>